<feature type="compositionally biased region" description="Polar residues" evidence="1">
    <location>
        <begin position="256"/>
        <end position="297"/>
    </location>
</feature>
<reference evidence="2 3" key="1">
    <citation type="submission" date="2019-10" db="EMBL/GenBank/DDBJ databases">
        <authorList>
            <person name="Palmer J.M."/>
        </authorList>
    </citation>
    <scope>NUCLEOTIDE SEQUENCE [LARGE SCALE GENOMIC DNA]</scope>
    <source>
        <strain evidence="2 3">TWF696</strain>
    </source>
</reference>
<evidence type="ECO:0000313" key="3">
    <source>
        <dbReference type="Proteomes" id="UP001375240"/>
    </source>
</evidence>
<feature type="compositionally biased region" description="Polar residues" evidence="1">
    <location>
        <begin position="474"/>
        <end position="486"/>
    </location>
</feature>
<proteinExistence type="predicted"/>
<feature type="compositionally biased region" description="Polar residues" evidence="1">
    <location>
        <begin position="355"/>
        <end position="388"/>
    </location>
</feature>
<name>A0AAV9TZK6_9PEZI</name>
<dbReference type="EMBL" id="JAVHNQ010000019">
    <property type="protein sequence ID" value="KAK6329659.1"/>
    <property type="molecule type" value="Genomic_DNA"/>
</dbReference>
<evidence type="ECO:0000256" key="1">
    <source>
        <dbReference type="SAM" id="MobiDB-lite"/>
    </source>
</evidence>
<dbReference type="Proteomes" id="UP001375240">
    <property type="component" value="Unassembled WGS sequence"/>
</dbReference>
<feature type="compositionally biased region" description="Low complexity" evidence="1">
    <location>
        <begin position="298"/>
        <end position="320"/>
    </location>
</feature>
<feature type="compositionally biased region" description="Basic and acidic residues" evidence="1">
    <location>
        <begin position="508"/>
        <end position="518"/>
    </location>
</feature>
<comment type="caution">
    <text evidence="2">The sequence shown here is derived from an EMBL/GenBank/DDBJ whole genome shotgun (WGS) entry which is preliminary data.</text>
</comment>
<protein>
    <submittedName>
        <fullName evidence="2">Uncharacterized protein</fullName>
    </submittedName>
</protein>
<sequence>MLSIDAGRPARMPYTMQQSYQHSNGMIGNGFASRSMADSRRNIAIPSLPTISTSLYDESKTHMLSPLPSSRGSSRAQLLAGLRTAPKTPLGTEHAHILDGNLHDDASQATPVDLNSPYKNQRMFSQTGVRGLASHGNMPANMARPLLLQEQLQDLTIGGFAAPPTPPASTALSYQTDGDYEAKLYADLLARNISLAQQQQLLQQMIVSQQAQQLQKANPQAHVQTSGVPSYSAPMMSPTVYSPSAARHQPSHHYTPPNNQHFYLSQQSRNTQGMHQGTPVSDQTPIATPASGSQVSLSSSPTTESPARTPSSRSSPSPTRGALNGERPHMQKTPSPPPVSLSKFRRGHKKCISLSGCNNMNPAITDSGPKTSLPRFSNVPSTPLNSTFGGRGDHPIRQPRGPPALEEIVSKPSSKHEGSKNFSSRQRRRALTKLVNAGMERRGTKPAVGTLMGQGSGPELDAANHLQFDAPADSVTSGRGSGNEYTAINAEQHHAKRDGLVAPLTNNDKADKRRSAIF</sequence>
<evidence type="ECO:0000313" key="2">
    <source>
        <dbReference type="EMBL" id="KAK6329659.1"/>
    </source>
</evidence>
<gene>
    <name evidence="2" type="ORF">TWF696_003533</name>
</gene>
<dbReference type="AlphaFoldDB" id="A0AAV9TZK6"/>
<organism evidence="2 3">
    <name type="scientific">Orbilia brochopaga</name>
    <dbReference type="NCBI Taxonomy" id="3140254"/>
    <lineage>
        <taxon>Eukaryota</taxon>
        <taxon>Fungi</taxon>
        <taxon>Dikarya</taxon>
        <taxon>Ascomycota</taxon>
        <taxon>Pezizomycotina</taxon>
        <taxon>Orbiliomycetes</taxon>
        <taxon>Orbiliales</taxon>
        <taxon>Orbiliaceae</taxon>
        <taxon>Orbilia</taxon>
    </lineage>
</organism>
<accession>A0AAV9TZK6</accession>
<feature type="region of interest" description="Disordered" evidence="1">
    <location>
        <begin position="239"/>
        <end position="518"/>
    </location>
</feature>
<keyword evidence="3" id="KW-1185">Reference proteome</keyword>